<keyword evidence="1" id="KW-1133">Transmembrane helix</keyword>
<dbReference type="Pfam" id="PF01944">
    <property type="entry name" value="SpoIIM"/>
    <property type="match status" value="1"/>
</dbReference>
<dbReference type="EMBL" id="DWYC01000069">
    <property type="protein sequence ID" value="HJB57464.1"/>
    <property type="molecule type" value="Genomic_DNA"/>
</dbReference>
<feature type="transmembrane region" description="Helical" evidence="1">
    <location>
        <begin position="82"/>
        <end position="103"/>
    </location>
</feature>
<reference evidence="2" key="2">
    <citation type="submission" date="2021-04" db="EMBL/GenBank/DDBJ databases">
        <authorList>
            <person name="Gilroy R."/>
        </authorList>
    </citation>
    <scope>NUCLEOTIDE SEQUENCE</scope>
    <source>
        <strain evidence="2">CHK189-11263</strain>
    </source>
</reference>
<evidence type="ECO:0000313" key="3">
    <source>
        <dbReference type="Proteomes" id="UP000824208"/>
    </source>
</evidence>
<reference evidence="2" key="1">
    <citation type="journal article" date="2021" name="PeerJ">
        <title>Extensive microbial diversity within the chicken gut microbiome revealed by metagenomics and culture.</title>
        <authorList>
            <person name="Gilroy R."/>
            <person name="Ravi A."/>
            <person name="Getino M."/>
            <person name="Pursley I."/>
            <person name="Horton D.L."/>
            <person name="Alikhan N.F."/>
            <person name="Baker D."/>
            <person name="Gharbi K."/>
            <person name="Hall N."/>
            <person name="Watson M."/>
            <person name="Adriaenssens E.M."/>
            <person name="Foster-Nyarko E."/>
            <person name="Jarju S."/>
            <person name="Secka A."/>
            <person name="Antonio M."/>
            <person name="Oren A."/>
            <person name="Chaudhuri R.R."/>
            <person name="La Ragione R."/>
            <person name="Hildebrand F."/>
            <person name="Pallen M.J."/>
        </authorList>
    </citation>
    <scope>NUCLEOTIDE SEQUENCE</scope>
    <source>
        <strain evidence="2">CHK189-11263</strain>
    </source>
</reference>
<name>A0A9D2S632_9FIRM</name>
<feature type="transmembrane region" description="Helical" evidence="1">
    <location>
        <begin position="20"/>
        <end position="39"/>
    </location>
</feature>
<organism evidence="2 3">
    <name type="scientific">Candidatus Flavonifractor intestinipullorum</name>
    <dbReference type="NCBI Taxonomy" id="2838587"/>
    <lineage>
        <taxon>Bacteria</taxon>
        <taxon>Bacillati</taxon>
        <taxon>Bacillota</taxon>
        <taxon>Clostridia</taxon>
        <taxon>Eubacteriales</taxon>
        <taxon>Oscillospiraceae</taxon>
        <taxon>Flavonifractor</taxon>
    </lineage>
</organism>
<dbReference type="InterPro" id="IPR002798">
    <property type="entry name" value="SpoIIM-like"/>
</dbReference>
<comment type="caution">
    <text evidence="2">The sequence shown here is derived from an EMBL/GenBank/DDBJ whole genome shotgun (WGS) entry which is preliminary data.</text>
</comment>
<keyword evidence="1" id="KW-0472">Membrane</keyword>
<gene>
    <name evidence="2" type="ORF">H9714_07925</name>
</gene>
<feature type="transmembrane region" description="Helical" evidence="1">
    <location>
        <begin position="174"/>
        <end position="200"/>
    </location>
</feature>
<dbReference type="Proteomes" id="UP000824208">
    <property type="component" value="Unassembled WGS sequence"/>
</dbReference>
<proteinExistence type="predicted"/>
<evidence type="ECO:0000313" key="2">
    <source>
        <dbReference type="EMBL" id="HJB57464.1"/>
    </source>
</evidence>
<feature type="transmembrane region" description="Helical" evidence="1">
    <location>
        <begin position="123"/>
        <end position="145"/>
    </location>
</feature>
<keyword evidence="1" id="KW-0812">Transmembrane</keyword>
<accession>A0A9D2S632</accession>
<dbReference type="AlphaFoldDB" id="A0A9D2S632"/>
<sequence>MGRPIGALWAGPAEEFRLPLAVLAACFLAGGLAGCLLSARTGEMGEAALTELLRAYVAQAALRPAEPAPLAVVLWETFRWPLLVLILGFTTLGLLFLPLVFAARGFLFSFAVTSFVRMLGGGGAWLALAVFGVTGCAAIPALFVLGVQGMGASRALASRFLGESRRSLPYGRSYWTRCAACAGVLLVCAGLESTAVPALVSGAAGLMPLP</sequence>
<protein>
    <submittedName>
        <fullName evidence="2">Stage II sporulation protein M</fullName>
    </submittedName>
</protein>
<evidence type="ECO:0000256" key="1">
    <source>
        <dbReference type="SAM" id="Phobius"/>
    </source>
</evidence>
<dbReference type="PROSITE" id="PS51257">
    <property type="entry name" value="PROKAR_LIPOPROTEIN"/>
    <property type="match status" value="1"/>
</dbReference>